<dbReference type="RefSeq" id="WP_200166558.1">
    <property type="nucleotide sequence ID" value="NZ_JACTSG010000004.1"/>
</dbReference>
<dbReference type="EMBL" id="JACTSG010000004">
    <property type="protein sequence ID" value="MBK2302417.1"/>
    <property type="molecule type" value="Genomic_DNA"/>
</dbReference>
<keyword evidence="2" id="KW-1185">Reference proteome</keyword>
<dbReference type="InterPro" id="IPR006429">
    <property type="entry name" value="Phage_lambda_portal"/>
</dbReference>
<gene>
    <name evidence="1" type="ORF">IBE52_05785</name>
</gene>
<reference evidence="1 2" key="1">
    <citation type="submission" date="2020-08" db="EMBL/GenBank/DDBJ databases">
        <title>Comparative genomics of Francisella species.</title>
        <authorList>
            <person name="Sahl J."/>
            <person name="Sjodin A."/>
            <person name="Wagner D."/>
            <person name="Forsman M."/>
        </authorList>
    </citation>
    <scope>NUCLEOTIDE SEQUENCE [LARGE SCALE GENOMIC DNA]</scope>
    <source>
        <strain evidence="1 2">F1093</strain>
    </source>
</reference>
<proteinExistence type="predicted"/>
<comment type="caution">
    <text evidence="1">The sequence shown here is derived from an EMBL/GenBank/DDBJ whole genome shotgun (WGS) entry which is preliminary data.</text>
</comment>
<dbReference type="Pfam" id="PF05136">
    <property type="entry name" value="Phage_portal_2"/>
    <property type="match status" value="1"/>
</dbReference>
<evidence type="ECO:0000313" key="2">
    <source>
        <dbReference type="Proteomes" id="UP000760407"/>
    </source>
</evidence>
<protein>
    <submittedName>
        <fullName evidence="1">Phage portal protein</fullName>
    </submittedName>
</protein>
<sequence length="547" mass="62404">MVSIFARFRKKQHSPEPIVEQHSQQPIALSVDDLEPSNYSNSGYANTNWNGDKFYDGFGITKDYEIVDYDLLRRRSKQIFFDNLYARGLIRRLITNIIGTGLTLEATPDKDTLSLDSEYIAQWSERVEKRFSFWSKNPKLCDFKKLRTFGAIQRQAEMMAMVSGDVLCVLRVSTSGLPTIDLIDASKVQSPMNDTMHAQAKNRGNKITRGVELDPNGRHIAFYVRQDDGSYIRIASEGARTKRKQAWLHYANEKLIDDVRGQPLLSLVVQSLKEVDRYRDAEQRAAVINSMIAMWVKKTEDKIGSLPISGGAVRRDIKETQNDSQGRKDVQFSSNMPGMILQELQQGEEPVSYDTRRPNVNFQVFESAIIDAIAWAHEMPPEILKLSFKNNYSASRAAVQEFQIFIDKKCSEIADEFLNPIYQEFLVSEVLNGSVQADGLLESRTNQQLWHIYGAWMSCDWAGVVKPSVDLYKEVKAHELMLDKGLITYEKSARYLTGMKYSKVVSQLKKENMQLAEALEPLINSGLTKHENPNLINDEDLIRDEDN</sequence>
<accession>A0ABS1GCB5</accession>
<name>A0ABS1GCB5_9GAMM</name>
<dbReference type="Proteomes" id="UP000760407">
    <property type="component" value="Unassembled WGS sequence"/>
</dbReference>
<organism evidence="1 2">
    <name type="scientific">Francisella philomiragia</name>
    <dbReference type="NCBI Taxonomy" id="28110"/>
    <lineage>
        <taxon>Bacteria</taxon>
        <taxon>Pseudomonadati</taxon>
        <taxon>Pseudomonadota</taxon>
        <taxon>Gammaproteobacteria</taxon>
        <taxon>Thiotrichales</taxon>
        <taxon>Francisellaceae</taxon>
        <taxon>Francisella</taxon>
    </lineage>
</organism>
<evidence type="ECO:0000313" key="1">
    <source>
        <dbReference type="EMBL" id="MBK2302417.1"/>
    </source>
</evidence>